<evidence type="ECO:0000259" key="6">
    <source>
        <dbReference type="PROSITE" id="PS50157"/>
    </source>
</evidence>
<proteinExistence type="predicted"/>
<evidence type="ECO:0000256" key="1">
    <source>
        <dbReference type="ARBA" id="ARBA00022723"/>
    </source>
</evidence>
<evidence type="ECO:0000256" key="4">
    <source>
        <dbReference type="ARBA" id="ARBA00022833"/>
    </source>
</evidence>
<dbReference type="GeneID" id="101862381"/>
<gene>
    <name evidence="8" type="primary">LOC101862381</name>
</gene>
<protein>
    <submittedName>
        <fullName evidence="8">Zinc finger protein 619</fullName>
    </submittedName>
</protein>
<keyword evidence="2" id="KW-0677">Repeat</keyword>
<dbReference type="PANTHER" id="PTHR24379:SF121">
    <property type="entry name" value="C2H2-TYPE DOMAIN-CONTAINING PROTEIN"/>
    <property type="match status" value="1"/>
</dbReference>
<evidence type="ECO:0000256" key="2">
    <source>
        <dbReference type="ARBA" id="ARBA00022737"/>
    </source>
</evidence>
<dbReference type="InterPro" id="IPR013087">
    <property type="entry name" value="Znf_C2H2_type"/>
</dbReference>
<feature type="domain" description="C2H2-type" evidence="6">
    <location>
        <begin position="650"/>
        <end position="678"/>
    </location>
</feature>
<dbReference type="SMART" id="SM00355">
    <property type="entry name" value="ZnF_C2H2"/>
    <property type="match status" value="9"/>
</dbReference>
<keyword evidence="1" id="KW-0479">Metal-binding</keyword>
<dbReference type="Proteomes" id="UP000694888">
    <property type="component" value="Unplaced"/>
</dbReference>
<evidence type="ECO:0000256" key="3">
    <source>
        <dbReference type="ARBA" id="ARBA00022771"/>
    </source>
</evidence>
<keyword evidence="4" id="KW-0862">Zinc</keyword>
<evidence type="ECO:0000256" key="5">
    <source>
        <dbReference type="PROSITE-ProRule" id="PRU00042"/>
    </source>
</evidence>
<feature type="domain" description="C2H2-type" evidence="6">
    <location>
        <begin position="510"/>
        <end position="537"/>
    </location>
</feature>
<dbReference type="Pfam" id="PF00096">
    <property type="entry name" value="zf-C2H2"/>
    <property type="match status" value="3"/>
</dbReference>
<dbReference type="PROSITE" id="PS00028">
    <property type="entry name" value="ZINC_FINGER_C2H2_1"/>
    <property type="match status" value="6"/>
</dbReference>
<dbReference type="PROSITE" id="PS50157">
    <property type="entry name" value="ZINC_FINGER_C2H2_2"/>
    <property type="match status" value="5"/>
</dbReference>
<dbReference type="PANTHER" id="PTHR24379">
    <property type="entry name" value="KRAB AND ZINC FINGER DOMAIN-CONTAINING"/>
    <property type="match status" value="1"/>
</dbReference>
<reference evidence="8" key="1">
    <citation type="submission" date="2025-08" db="UniProtKB">
        <authorList>
            <consortium name="RefSeq"/>
        </authorList>
    </citation>
    <scope>IDENTIFICATION</scope>
</reference>
<dbReference type="RefSeq" id="XP_005110708.1">
    <property type="nucleotide sequence ID" value="XM_005110651.3"/>
</dbReference>
<feature type="domain" description="C2H2-type" evidence="6">
    <location>
        <begin position="620"/>
        <end position="649"/>
    </location>
</feature>
<keyword evidence="7" id="KW-1185">Reference proteome</keyword>
<dbReference type="SUPFAM" id="SSF57667">
    <property type="entry name" value="beta-beta-alpha zinc fingers"/>
    <property type="match status" value="4"/>
</dbReference>
<evidence type="ECO:0000313" key="7">
    <source>
        <dbReference type="Proteomes" id="UP000694888"/>
    </source>
</evidence>
<feature type="domain" description="C2H2-type" evidence="6">
    <location>
        <begin position="538"/>
        <end position="565"/>
    </location>
</feature>
<name>A0ABM0K7N1_APLCA</name>
<dbReference type="InterPro" id="IPR036236">
    <property type="entry name" value="Znf_C2H2_sf"/>
</dbReference>
<organism evidence="7 8">
    <name type="scientific">Aplysia californica</name>
    <name type="common">California sea hare</name>
    <dbReference type="NCBI Taxonomy" id="6500"/>
    <lineage>
        <taxon>Eukaryota</taxon>
        <taxon>Metazoa</taxon>
        <taxon>Spiralia</taxon>
        <taxon>Lophotrochozoa</taxon>
        <taxon>Mollusca</taxon>
        <taxon>Gastropoda</taxon>
        <taxon>Heterobranchia</taxon>
        <taxon>Euthyneura</taxon>
        <taxon>Tectipleura</taxon>
        <taxon>Aplysiida</taxon>
        <taxon>Aplysioidea</taxon>
        <taxon>Aplysiidae</taxon>
        <taxon>Aplysia</taxon>
    </lineage>
</organism>
<feature type="domain" description="C2H2-type" evidence="6">
    <location>
        <begin position="592"/>
        <end position="619"/>
    </location>
</feature>
<sequence>MSCEMSSSPRAMRDCMDQFSCGLCQEVFHNFTMFMEHKLQHKELLAKETKLECMICIESFVSLACLRKHLYEQHCIQISAHDINDVASVSLAVVPNDPLTVCETVEDITSQVSEYVSEECSARCCPKAILKFNDNKVNKINPLQSQCSPLISPTVRNAGSNESPNLFVDVVTQEDSQSCLSASCMSGAVPHTLAKVALEDCSEVHILTVNSEHNNLKNDTDFKEVKACLCIEQNESCPTIKCAGTESSHCCQSSVCQGELEGKDFGLNGLTSKENNSFCSSFPCSNHNKVDKEAVSNIDLVKFPSHQYVASDCPVQIEYSSAVCSADVENGSKLGKGSNLEVCHHQIEFNSKNGIEVPESKSKLTNSHVQVAANTKDTQRTLGNVKTFNSSKDDNVEEAKMVDFHFLLGTTNIKGNSMSYERTEFRCMHCAFSTAWRPSLIKHMKYAHKDTLVIHEILEIKNCDSQQGDSQTNKNFQVMKMSEYLAGTMKTKVSKRRVRNVERQDVPGKYHCPICHKVFNRLRYIRRHQSSHHTERPHLCDACGKSFKTKATLVAHRRSHKTKSYHCPQCSFVSNNSAAIHHHRQLHPNGSVVCDICGTAYIDKSTLKKHRRVHDSSRPFPCTHPGCTWRFKTDVMRKAHVRAHTTEGKFRCPHCGYHFRQKHHLQRHIAKIHASLSLPASQTITVPLTHSLSARNATLPIPGLSTQDPTPSVCDAQALPVSAELLAPSLSSQEAEVKPATNDLEPPTLNGQSDVFSSPPSHLLCAVTDSTFTPGLMETDQTMIEVLVGDKHENLSNLEQEEEQVSSLDIPLGNPNNLEYITDSGEVVQLLRPGQTYMGRDQHGNLVQYKIADVQDPDEVSSHPIYFIGVDGTVVGTANSQELALLVPSRV</sequence>
<evidence type="ECO:0000313" key="8">
    <source>
        <dbReference type="RefSeq" id="XP_005110708.1"/>
    </source>
</evidence>
<keyword evidence="3 5" id="KW-0863">Zinc-finger</keyword>
<accession>A0ABM0K7N1</accession>
<dbReference type="Gene3D" id="3.30.160.60">
    <property type="entry name" value="Classic Zinc Finger"/>
    <property type="match status" value="4"/>
</dbReference>